<protein>
    <submittedName>
        <fullName evidence="2">Uncharacterized protein</fullName>
    </submittedName>
</protein>
<gene>
    <name evidence="2" type="ORF">UFOVP1290_200</name>
</gene>
<proteinExistence type="predicted"/>
<evidence type="ECO:0000313" key="2">
    <source>
        <dbReference type="EMBL" id="CAB4196680.1"/>
    </source>
</evidence>
<organism evidence="2">
    <name type="scientific">uncultured Caudovirales phage</name>
    <dbReference type="NCBI Taxonomy" id="2100421"/>
    <lineage>
        <taxon>Viruses</taxon>
        <taxon>Duplodnaviria</taxon>
        <taxon>Heunggongvirae</taxon>
        <taxon>Uroviricota</taxon>
        <taxon>Caudoviricetes</taxon>
        <taxon>Peduoviridae</taxon>
        <taxon>Maltschvirus</taxon>
        <taxon>Maltschvirus maltsch</taxon>
    </lineage>
</organism>
<sequence length="33" mass="3585">MKRTKLEVAISVASAVTITLMAVAGWYGVFKKD</sequence>
<name>A0A6J5RGJ6_9CAUD</name>
<accession>A0A6J5RGJ6</accession>
<keyword evidence="1" id="KW-0812">Transmembrane</keyword>
<evidence type="ECO:0000256" key="1">
    <source>
        <dbReference type="SAM" id="Phobius"/>
    </source>
</evidence>
<reference evidence="2" key="1">
    <citation type="submission" date="2020-05" db="EMBL/GenBank/DDBJ databases">
        <authorList>
            <person name="Chiriac C."/>
            <person name="Salcher M."/>
            <person name="Ghai R."/>
            <person name="Kavagutti S V."/>
        </authorList>
    </citation>
    <scope>NUCLEOTIDE SEQUENCE</scope>
</reference>
<feature type="transmembrane region" description="Helical" evidence="1">
    <location>
        <begin position="12"/>
        <end position="30"/>
    </location>
</feature>
<keyword evidence="1" id="KW-1133">Transmembrane helix</keyword>
<dbReference type="EMBL" id="LR797252">
    <property type="protein sequence ID" value="CAB4196680.1"/>
    <property type="molecule type" value="Genomic_DNA"/>
</dbReference>
<keyword evidence="1" id="KW-0472">Membrane</keyword>